<protein>
    <submittedName>
        <fullName evidence="1">Uncharacterized protein</fullName>
    </submittedName>
</protein>
<dbReference type="EMBL" id="GGEC01065059">
    <property type="protein sequence ID" value="MBX45543.1"/>
    <property type="molecule type" value="Transcribed_RNA"/>
</dbReference>
<organism evidence="1">
    <name type="scientific">Rhizophora mucronata</name>
    <name type="common">Asiatic mangrove</name>
    <dbReference type="NCBI Taxonomy" id="61149"/>
    <lineage>
        <taxon>Eukaryota</taxon>
        <taxon>Viridiplantae</taxon>
        <taxon>Streptophyta</taxon>
        <taxon>Embryophyta</taxon>
        <taxon>Tracheophyta</taxon>
        <taxon>Spermatophyta</taxon>
        <taxon>Magnoliopsida</taxon>
        <taxon>eudicotyledons</taxon>
        <taxon>Gunneridae</taxon>
        <taxon>Pentapetalae</taxon>
        <taxon>rosids</taxon>
        <taxon>fabids</taxon>
        <taxon>Malpighiales</taxon>
        <taxon>Rhizophoraceae</taxon>
        <taxon>Rhizophora</taxon>
    </lineage>
</organism>
<evidence type="ECO:0000313" key="1">
    <source>
        <dbReference type="EMBL" id="MBX45543.1"/>
    </source>
</evidence>
<sequence>MCLYLGLLLVQSTFFCLIQNLHLDRSPIC</sequence>
<accession>A0A2P2NSX6</accession>
<dbReference type="AlphaFoldDB" id="A0A2P2NSX6"/>
<proteinExistence type="predicted"/>
<name>A0A2P2NSX6_RHIMU</name>
<reference evidence="1" key="1">
    <citation type="submission" date="2018-02" db="EMBL/GenBank/DDBJ databases">
        <title>Rhizophora mucronata_Transcriptome.</title>
        <authorList>
            <person name="Meera S.P."/>
            <person name="Sreeshan A."/>
            <person name="Augustine A."/>
        </authorList>
    </citation>
    <scope>NUCLEOTIDE SEQUENCE</scope>
    <source>
        <tissue evidence="1">Leaf</tissue>
    </source>
</reference>